<sequence length="194" mass="23174">MSVSVFWDKITCPFKRKLNFLDQIFLIEKLAIHFGFLKRIYLLHFGLPFFNFEKYSETNVKIITKEEDFIYEVFTQVLNAKKIDEVAKKACASKSIFIFISTDEKILFPILSHLSSLSYRIILFTRSKFISKQLKELVSPSDIFEWKKLLRTNFYQRNDSRILIFNQNQLENENENENENDNDNDNENENENEN</sequence>
<gene>
    <name evidence="2" type="ORF">M0811_04719</name>
</gene>
<reference evidence="2" key="1">
    <citation type="submission" date="2022-10" db="EMBL/GenBank/DDBJ databases">
        <title>Novel sulphate-reducing endosymbionts in the free-living metamonad Anaeramoeba.</title>
        <authorList>
            <person name="Jerlstrom-Hultqvist J."/>
            <person name="Cepicka I."/>
            <person name="Gallot-Lavallee L."/>
            <person name="Salas-Leiva D."/>
            <person name="Curtis B.A."/>
            <person name="Zahonova K."/>
            <person name="Pipaliya S."/>
            <person name="Dacks J."/>
            <person name="Roger A.J."/>
        </authorList>
    </citation>
    <scope>NUCLEOTIDE SEQUENCE</scope>
    <source>
        <strain evidence="2">BMAN</strain>
    </source>
</reference>
<dbReference type="Proteomes" id="UP001149090">
    <property type="component" value="Unassembled WGS sequence"/>
</dbReference>
<protein>
    <submittedName>
        <fullName evidence="2">Cyclic amp receptor-like protein g</fullName>
    </submittedName>
</protein>
<comment type="caution">
    <text evidence="2">The sequence shown here is derived from an EMBL/GenBank/DDBJ whole genome shotgun (WGS) entry which is preliminary data.</text>
</comment>
<feature type="region of interest" description="Disordered" evidence="1">
    <location>
        <begin position="169"/>
        <end position="194"/>
    </location>
</feature>
<dbReference type="AlphaFoldDB" id="A0A9Q0LSE6"/>
<keyword evidence="3" id="KW-1185">Reference proteome</keyword>
<evidence type="ECO:0000256" key="1">
    <source>
        <dbReference type="SAM" id="MobiDB-lite"/>
    </source>
</evidence>
<keyword evidence="2" id="KW-0675">Receptor</keyword>
<accession>A0A9Q0LSE6</accession>
<feature type="compositionally biased region" description="Acidic residues" evidence="1">
    <location>
        <begin position="172"/>
        <end position="194"/>
    </location>
</feature>
<proteinExistence type="predicted"/>
<dbReference type="EMBL" id="JAPDFW010000044">
    <property type="protein sequence ID" value="KAJ5078996.1"/>
    <property type="molecule type" value="Genomic_DNA"/>
</dbReference>
<name>A0A9Q0LSE6_ANAIG</name>
<organism evidence="2 3">
    <name type="scientific">Anaeramoeba ignava</name>
    <name type="common">Anaerobic marine amoeba</name>
    <dbReference type="NCBI Taxonomy" id="1746090"/>
    <lineage>
        <taxon>Eukaryota</taxon>
        <taxon>Metamonada</taxon>
        <taxon>Anaeramoebidae</taxon>
        <taxon>Anaeramoeba</taxon>
    </lineage>
</organism>
<evidence type="ECO:0000313" key="3">
    <source>
        <dbReference type="Proteomes" id="UP001149090"/>
    </source>
</evidence>
<evidence type="ECO:0000313" key="2">
    <source>
        <dbReference type="EMBL" id="KAJ5078996.1"/>
    </source>
</evidence>